<dbReference type="EMBL" id="DF820466">
    <property type="protein sequence ID" value="GAK57434.1"/>
    <property type="molecule type" value="Genomic_DNA"/>
</dbReference>
<feature type="compositionally biased region" description="Basic and acidic residues" evidence="2">
    <location>
        <begin position="515"/>
        <end position="525"/>
    </location>
</feature>
<organism evidence="3">
    <name type="scientific">Vecturithrix granuli</name>
    <dbReference type="NCBI Taxonomy" id="1499967"/>
    <lineage>
        <taxon>Bacteria</taxon>
        <taxon>Candidatus Moduliflexota</taxon>
        <taxon>Candidatus Vecturitrichia</taxon>
        <taxon>Candidatus Vecturitrichales</taxon>
        <taxon>Candidatus Vecturitrichaceae</taxon>
        <taxon>Candidatus Vecturithrix</taxon>
    </lineage>
</organism>
<accession>A0A081BYM9</accession>
<feature type="region of interest" description="Disordered" evidence="2">
    <location>
        <begin position="515"/>
        <end position="554"/>
    </location>
</feature>
<dbReference type="STRING" id="1499967.U27_04401"/>
<protein>
    <submittedName>
        <fullName evidence="3">Uncharacterized protein</fullName>
    </submittedName>
</protein>
<dbReference type="HOGENOM" id="CLU_379328_0_0_0"/>
<dbReference type="eggNOG" id="ENOG502ZVUC">
    <property type="taxonomic scope" value="Bacteria"/>
</dbReference>
<proteinExistence type="predicted"/>
<sequence length="730" mass="82612">MKITRKELESKAAKIFRKVNRLKTTSSKLEKLDELLQTLRNMVDSNVNNQGTSGNARHADPAFHGLVQAYSDLCVMHKLKFQMDALFEGIQADMKRLAQQPEQLTPSQFDSLVQRLQVVMEIDSQHPEAGQLFKTLVEGYPEFAEHTLVGDLSFDLTPYQLPELVIDITCRFADLTQNSILQSRYPSYQRRFSGNDASLQEQNAHAMVRLRFSLNQLTEFDLFHEELHTKPGYAIAVNNHPMEESVFSDWFQCYKRFLNAHNPQYCYGASPFTFNVFGCHKLYMPDVAKCLDQCWFSHGAMDEASRLFLVDVRTIAAHIRSYLPHCGFCPALTREKLLIGVGVLPQYVNPECDRRWQYFSSGEGQSGVLPRGDDIAIALTPISLSSQIDASTLLEVGPTPYIEKILQFLQSRDTSALAEQAYRNLCHCLHCGAPYKPHTMTCSACKIDFWKLAIKNPETTVDHLKYAKIPDLTFVEQEMAHPLTSAAPTPQQSHSGKDLSFDQLWSDPEVRKILSTDQKPSEKSDTSQVTFDQDVPREPAEIEEPLSQSSSSAGRFELHEKLRSLLSHKYRERKAIEEAFSQPAETSPSSSFAEESSGYQPARASIDRETSVVVPSTDQAPETIPSHQAELLDALKKLKPRKKSELSKRGVVRVIYHATIDKELCPLCAYLDGMVMDPDDPATDIFSPPLFPGCTCRREYVLKTEKPSKWPQVSFTFPSKELLGYLQKKF</sequence>
<dbReference type="Proteomes" id="UP000030661">
    <property type="component" value="Unassembled WGS sequence"/>
</dbReference>
<evidence type="ECO:0000256" key="1">
    <source>
        <dbReference type="SAM" id="Coils"/>
    </source>
</evidence>
<feature type="compositionally biased region" description="Low complexity" evidence="2">
    <location>
        <begin position="583"/>
        <end position="597"/>
    </location>
</feature>
<feature type="coiled-coil region" evidence="1">
    <location>
        <begin position="5"/>
        <end position="42"/>
    </location>
</feature>
<keyword evidence="4" id="KW-1185">Reference proteome</keyword>
<evidence type="ECO:0000313" key="3">
    <source>
        <dbReference type="EMBL" id="GAK57434.1"/>
    </source>
</evidence>
<keyword evidence="1" id="KW-0175">Coiled coil</keyword>
<gene>
    <name evidence="3" type="ORF">U27_04401</name>
</gene>
<feature type="region of interest" description="Disordered" evidence="2">
    <location>
        <begin position="578"/>
        <end position="610"/>
    </location>
</feature>
<dbReference type="AlphaFoldDB" id="A0A081BYM9"/>
<reference evidence="3" key="1">
    <citation type="journal article" date="2015" name="PeerJ">
        <title>First genomic representation of candidate bacterial phylum KSB3 points to enhanced environmental sensing as a trigger of wastewater bulking.</title>
        <authorList>
            <person name="Sekiguchi Y."/>
            <person name="Ohashi A."/>
            <person name="Parks D.H."/>
            <person name="Yamauchi T."/>
            <person name="Tyson G.W."/>
            <person name="Hugenholtz P."/>
        </authorList>
    </citation>
    <scope>NUCLEOTIDE SEQUENCE [LARGE SCALE GENOMIC DNA]</scope>
</reference>
<evidence type="ECO:0000256" key="2">
    <source>
        <dbReference type="SAM" id="MobiDB-lite"/>
    </source>
</evidence>
<evidence type="ECO:0000313" key="4">
    <source>
        <dbReference type="Proteomes" id="UP000030661"/>
    </source>
</evidence>
<name>A0A081BYM9_VECG1</name>